<feature type="domain" description="Plastocyanin-like" evidence="17">
    <location>
        <begin position="99"/>
        <end position="207"/>
    </location>
</feature>
<dbReference type="Proteomes" id="UP000225706">
    <property type="component" value="Unassembled WGS sequence"/>
</dbReference>
<keyword evidence="5" id="KW-0812">Transmembrane</keyword>
<dbReference type="SUPFAM" id="SSF49503">
    <property type="entry name" value="Cupredoxins"/>
    <property type="match status" value="6"/>
</dbReference>
<keyword evidence="8" id="KW-0677">Repeat</keyword>
<feature type="signal peptide" evidence="15">
    <location>
        <begin position="1"/>
        <end position="24"/>
    </location>
</feature>
<evidence type="ECO:0000313" key="18">
    <source>
        <dbReference type="EMBL" id="PFX28127.1"/>
    </source>
</evidence>
<evidence type="ECO:0000259" key="17">
    <source>
        <dbReference type="Pfam" id="PF07732"/>
    </source>
</evidence>
<dbReference type="InterPro" id="IPR002355">
    <property type="entry name" value="Cu_oxidase_Cu_BS"/>
</dbReference>
<dbReference type="Gene3D" id="2.60.40.420">
    <property type="entry name" value="Cupredoxins - blue copper proteins"/>
    <property type="match status" value="3"/>
</dbReference>
<dbReference type="FunFam" id="2.60.40.420:FF:000002">
    <property type="entry name" value="Hephaestin like 1"/>
    <property type="match status" value="2"/>
</dbReference>
<dbReference type="Pfam" id="PF07731">
    <property type="entry name" value="Cu-oxidase_2"/>
    <property type="match status" value="1"/>
</dbReference>
<organism evidence="18 19">
    <name type="scientific">Stylophora pistillata</name>
    <name type="common">Smooth cauliflower coral</name>
    <dbReference type="NCBI Taxonomy" id="50429"/>
    <lineage>
        <taxon>Eukaryota</taxon>
        <taxon>Metazoa</taxon>
        <taxon>Cnidaria</taxon>
        <taxon>Anthozoa</taxon>
        <taxon>Hexacorallia</taxon>
        <taxon>Scleractinia</taxon>
        <taxon>Astrocoeniina</taxon>
        <taxon>Pocilloporidae</taxon>
        <taxon>Stylophora</taxon>
    </lineage>
</organism>
<comment type="subcellular location">
    <subcellularLocation>
        <location evidence="2">Membrane</location>
        <topology evidence="2">Single-pass membrane protein</topology>
    </subcellularLocation>
</comment>
<evidence type="ECO:0000256" key="8">
    <source>
        <dbReference type="ARBA" id="ARBA00022737"/>
    </source>
</evidence>
<dbReference type="CDD" id="cd04200">
    <property type="entry name" value="CuRO_2_ceruloplasmin_like"/>
    <property type="match status" value="1"/>
</dbReference>
<keyword evidence="11" id="KW-0406">Ion transport</keyword>
<dbReference type="GO" id="GO:0038023">
    <property type="term" value="F:signaling receptor activity"/>
    <property type="evidence" value="ECO:0007669"/>
    <property type="project" value="TreeGrafter"/>
</dbReference>
<dbReference type="Pfam" id="PF07732">
    <property type="entry name" value="Cu-oxidase_3"/>
    <property type="match status" value="2"/>
</dbReference>
<keyword evidence="13" id="KW-1015">Disulfide bond</keyword>
<evidence type="ECO:0000256" key="7">
    <source>
        <dbReference type="ARBA" id="ARBA00022729"/>
    </source>
</evidence>
<dbReference type="InterPro" id="IPR011707">
    <property type="entry name" value="Cu-oxidase-like_N"/>
</dbReference>
<comment type="caution">
    <text evidence="18">The sequence shown here is derived from an EMBL/GenBank/DDBJ whole genome shotgun (WGS) entry which is preliminary data.</text>
</comment>
<evidence type="ECO:0000256" key="10">
    <source>
        <dbReference type="ARBA" id="ARBA00023002"/>
    </source>
</evidence>
<feature type="domain" description="Plastocyanin-like" evidence="16">
    <location>
        <begin position="1000"/>
        <end position="1095"/>
    </location>
</feature>
<dbReference type="AlphaFoldDB" id="A0A2B4SHX0"/>
<dbReference type="GO" id="GO:0005886">
    <property type="term" value="C:plasma membrane"/>
    <property type="evidence" value="ECO:0007669"/>
    <property type="project" value="TreeGrafter"/>
</dbReference>
<evidence type="ECO:0000313" key="19">
    <source>
        <dbReference type="Proteomes" id="UP000225706"/>
    </source>
</evidence>
<dbReference type="PANTHER" id="PTHR46806">
    <property type="entry name" value="F5/8 TYPE C DOMAIN-CONTAINING PROTEIN"/>
    <property type="match status" value="1"/>
</dbReference>
<dbReference type="InterPro" id="IPR008972">
    <property type="entry name" value="Cupredoxin"/>
</dbReference>
<evidence type="ECO:0000259" key="16">
    <source>
        <dbReference type="Pfam" id="PF07731"/>
    </source>
</evidence>
<evidence type="ECO:0000256" key="15">
    <source>
        <dbReference type="SAM" id="SignalP"/>
    </source>
</evidence>
<dbReference type="PROSITE" id="PS00079">
    <property type="entry name" value="MULTICOPPER_OXIDASE1"/>
    <property type="match status" value="2"/>
</dbReference>
<evidence type="ECO:0000256" key="12">
    <source>
        <dbReference type="ARBA" id="ARBA00023136"/>
    </source>
</evidence>
<evidence type="ECO:0000256" key="11">
    <source>
        <dbReference type="ARBA" id="ARBA00023065"/>
    </source>
</evidence>
<dbReference type="InterPro" id="IPR011706">
    <property type="entry name" value="Cu-oxidase_C"/>
</dbReference>
<keyword evidence="10" id="KW-0560">Oxidoreductase</keyword>
<evidence type="ECO:0000256" key="5">
    <source>
        <dbReference type="ARBA" id="ARBA00022692"/>
    </source>
</evidence>
<keyword evidence="12" id="KW-0472">Membrane</keyword>
<keyword evidence="7 15" id="KW-0732">Signal</keyword>
<evidence type="ECO:0000256" key="9">
    <source>
        <dbReference type="ARBA" id="ARBA00022989"/>
    </source>
</evidence>
<gene>
    <name evidence="18" type="primary">HEPHL1</name>
    <name evidence="18" type="ORF">AWC38_SpisGene7139</name>
</gene>
<comment type="cofactor">
    <cofactor evidence="1">
        <name>Cu cation</name>
        <dbReference type="ChEBI" id="CHEBI:23378"/>
    </cofactor>
</comment>
<evidence type="ECO:0000256" key="2">
    <source>
        <dbReference type="ARBA" id="ARBA00004167"/>
    </source>
</evidence>
<protein>
    <submittedName>
        <fullName evidence="18">Hephaestin-like protein 1</fullName>
    </submittedName>
</protein>
<evidence type="ECO:0000256" key="6">
    <source>
        <dbReference type="ARBA" id="ARBA00022723"/>
    </source>
</evidence>
<dbReference type="PANTHER" id="PTHR46806:SF7">
    <property type="entry name" value="COAGULATION FACTOR VIII"/>
    <property type="match status" value="1"/>
</dbReference>
<evidence type="ECO:0000256" key="1">
    <source>
        <dbReference type="ARBA" id="ARBA00001935"/>
    </source>
</evidence>
<dbReference type="GO" id="GO:0006811">
    <property type="term" value="P:monoatomic ion transport"/>
    <property type="evidence" value="ECO:0007669"/>
    <property type="project" value="UniProtKB-KW"/>
</dbReference>
<dbReference type="EMBL" id="LSMT01000089">
    <property type="protein sequence ID" value="PFX28127.1"/>
    <property type="molecule type" value="Genomic_DNA"/>
</dbReference>
<dbReference type="PROSITE" id="PS00080">
    <property type="entry name" value="MULTICOPPER_OXIDASE2"/>
    <property type="match status" value="1"/>
</dbReference>
<evidence type="ECO:0000256" key="4">
    <source>
        <dbReference type="ARBA" id="ARBA00022448"/>
    </source>
</evidence>
<evidence type="ECO:0000256" key="14">
    <source>
        <dbReference type="ARBA" id="ARBA00023180"/>
    </source>
</evidence>
<dbReference type="GO" id="GO:0016491">
    <property type="term" value="F:oxidoreductase activity"/>
    <property type="evidence" value="ECO:0007669"/>
    <property type="project" value="UniProtKB-KW"/>
</dbReference>
<reference evidence="19" key="1">
    <citation type="journal article" date="2017" name="bioRxiv">
        <title>Comparative analysis of the genomes of Stylophora pistillata and Acropora digitifera provides evidence for extensive differences between species of corals.</title>
        <authorList>
            <person name="Voolstra C.R."/>
            <person name="Li Y."/>
            <person name="Liew Y.J."/>
            <person name="Baumgarten S."/>
            <person name="Zoccola D."/>
            <person name="Flot J.-F."/>
            <person name="Tambutte S."/>
            <person name="Allemand D."/>
            <person name="Aranda M."/>
        </authorList>
    </citation>
    <scope>NUCLEOTIDE SEQUENCE [LARGE SCALE GENOMIC DNA]</scope>
</reference>
<evidence type="ECO:0000256" key="3">
    <source>
        <dbReference type="ARBA" id="ARBA00010609"/>
    </source>
</evidence>
<comment type="similarity">
    <text evidence="3">Belongs to the multicopper oxidase family.</text>
</comment>
<accession>A0A2B4SHX0</accession>
<dbReference type="InterPro" id="IPR033138">
    <property type="entry name" value="Cu_oxidase_CS"/>
</dbReference>
<name>A0A2B4SHX0_STYPI</name>
<keyword evidence="6" id="KW-0479">Metal-binding</keyword>
<dbReference type="InterPro" id="IPR050633">
    <property type="entry name" value="Neuropilin_MCO_CoagFactor"/>
</dbReference>
<feature type="chain" id="PRO_5013310198" evidence="15">
    <location>
        <begin position="25"/>
        <end position="1130"/>
    </location>
</feature>
<evidence type="ECO:0000256" key="13">
    <source>
        <dbReference type="ARBA" id="ARBA00023157"/>
    </source>
</evidence>
<dbReference type="FunFam" id="2.60.40.420:FF:000009">
    <property type="entry name" value="Ceruloplasmin"/>
    <property type="match status" value="1"/>
</dbReference>
<keyword evidence="14" id="KW-0325">Glycoprotein</keyword>
<dbReference type="STRING" id="50429.A0A2B4SHX0"/>
<keyword evidence="4" id="KW-0813">Transport</keyword>
<sequence length="1130" mass="127748">MSSFARFLTVLTLLAVVFYRGCLSKTREYFIAAVEMDWNYAPTGFNNLKGVPLEGDSDGSQFTVSGPHRIGRVYRKVLYREFTDETFTKQKPHPKYLGLLGPIIKAEVGDTLKVHFKNMATDLDRPFTMHPHGVFYNKGSEGAFYNDNTQGDLKEDDHIQPGGTRVYLWTIPENHAPTKSDKNCLTWAYHSHVKPGPDINTGLIGIILTCKKGTLDANNGARTDVDKDFILLFTVMDENKSWLLDKNIKQFCTDPDGAIKKKTDGGFVKSNKLYSINGRVFGNLEGLHLCLGDKISWHMVGIGTDTDVHAAYFHGQTFTIDRHLRSVATLLPATFVTASMTAVNPGTWLLNCMVTSNYDGGMYALFNVTKCDRDVDIPIASGGRTRRYFIAAEEKMWNYGPSGVNQITGDDLLKPGSDSSKYFIKSENRIGGIYKKALFIEYTDDMFITPKNRTEDEIHLGSLGPVVRGEVGDTIEVFFRNKASRNYSIHPIGLLYNKSNEGALYEDRTSGKDKDDDEVRPNGTFKYTWTIPEEMGPKDTDSQCLTRMYFSSVNPTKDRYSGLFGPLLICKKGSLDSKNKQKNVDKEFVLHFVVTLEKNSWYYCDNKKLADEPSSIDESMNLLRLYFNLTGDLAYLNSNKMHDVNGYVFGNQQGLRMCTGDRVSWHIMSGILMHSPYFYGNTITFNDKRADAVGQIQGSFITVYMTPDNPGQWEIVCKTTSHLTLGMQTKYTVLDKCGNSSSEQSTGKVRRYYIAAVEEIWDYTPTGRDILGGKPLEESDEAKSFTTNGPKRIGHKYKKARFHEYTDATFTTKKERKTNYEKHLGIMGPVIRAEIGDTVEVVFKNMAGRSYSIHPDGLFYEKKYEGSNYQDGTTGDDKKDNAVPPGGQFIYVWQVPKRAGPTQNEDDCSPWAYYSDAYAVKDFYTGLVGPLLVCKKETLTEENSRRGVDREFFLLFATFDENRSWYLEDNINDYCSDPGPMDELKGDPGFQLSNQNYAINGFLYGNLQGLEMYKGEKVEWYLLGLGDLTDVHTVHFHGQTFLYKLTTMHREDVYDLFPGVYATVEMVPDSVGDWLLHCHVNNHLTGGMETLFSVMEETDKPTVYSKASKADPARMIFKTLLVFLLYLFAA</sequence>
<dbReference type="GO" id="GO:0005507">
    <property type="term" value="F:copper ion binding"/>
    <property type="evidence" value="ECO:0007669"/>
    <property type="project" value="InterPro"/>
</dbReference>
<proteinExistence type="inferred from homology"/>
<keyword evidence="9" id="KW-1133">Transmembrane helix</keyword>
<feature type="domain" description="Plastocyanin-like" evidence="17">
    <location>
        <begin position="826"/>
        <end position="901"/>
    </location>
</feature>
<keyword evidence="19" id="KW-1185">Reference proteome</keyword>
<dbReference type="OrthoDB" id="2121828at2759"/>